<evidence type="ECO:0000313" key="1">
    <source>
        <dbReference type="EMBL" id="ESA02275.1"/>
    </source>
</evidence>
<protein>
    <submittedName>
        <fullName evidence="1">Uncharacterized protein</fullName>
    </submittedName>
</protein>
<sequence length="118" mass="13384">MNLISGELDPCCVFPLTEILTVGVVDHSALFQVHTVRLNQITSLNLLKKQVVELEDIYIYISENIKTFVKCAKKSESKHSMSLTPYLHSLPVGSIMLVRITYNVGRHYRSHDTNNIPN</sequence>
<proteinExistence type="predicted"/>
<dbReference type="AlphaFoldDB" id="U9T290"/>
<name>U9T290_RHIID</name>
<reference evidence="1" key="1">
    <citation type="submission" date="2013-07" db="EMBL/GenBank/DDBJ databases">
        <title>The genome of an arbuscular mycorrhizal fungus provides insights into the evolution of the oldest plant symbiosis.</title>
        <authorList>
            <consortium name="DOE Joint Genome Institute"/>
            <person name="Tisserant E."/>
            <person name="Malbreil M."/>
            <person name="Kuo A."/>
            <person name="Kohler A."/>
            <person name="Symeonidi A."/>
            <person name="Balestrini R."/>
            <person name="Charron P."/>
            <person name="Duensing N."/>
            <person name="Frei-dit-Frey N."/>
            <person name="Gianinazzi-Pearson V."/>
            <person name="Gilbert B."/>
            <person name="Handa Y."/>
            <person name="Hijri M."/>
            <person name="Kaul R."/>
            <person name="Kawaguchi M."/>
            <person name="Krajinski F."/>
            <person name="Lammers P."/>
            <person name="Lapierre D."/>
            <person name="Masclaux F.G."/>
            <person name="Murat C."/>
            <person name="Morin E."/>
            <person name="Ndikumana S."/>
            <person name="Pagni M."/>
            <person name="Petitpierre D."/>
            <person name="Requena N."/>
            <person name="Rosikiewicz P."/>
            <person name="Riley R."/>
            <person name="Saito K."/>
            <person name="San Clemente H."/>
            <person name="Shapiro H."/>
            <person name="van Tuinen D."/>
            <person name="Becard G."/>
            <person name="Bonfante P."/>
            <person name="Paszkowski U."/>
            <person name="Shachar-Hill Y."/>
            <person name="Young J.P."/>
            <person name="Sanders I.R."/>
            <person name="Henrissat B."/>
            <person name="Rensing S.A."/>
            <person name="Grigoriev I.V."/>
            <person name="Corradi N."/>
            <person name="Roux C."/>
            <person name="Martin F."/>
        </authorList>
    </citation>
    <scope>NUCLEOTIDE SEQUENCE</scope>
    <source>
        <strain evidence="1">DAOM 197198</strain>
    </source>
</reference>
<accession>U9T290</accession>
<dbReference type="HOGENOM" id="CLU_2074388_0_0_1"/>
<gene>
    <name evidence="1" type="ORF">GLOINDRAFT_86459</name>
</gene>
<organism evidence="1">
    <name type="scientific">Rhizophagus irregularis (strain DAOM 181602 / DAOM 197198 / MUCL 43194)</name>
    <name type="common">Arbuscular mycorrhizal fungus</name>
    <name type="synonym">Glomus intraradices</name>
    <dbReference type="NCBI Taxonomy" id="747089"/>
    <lineage>
        <taxon>Eukaryota</taxon>
        <taxon>Fungi</taxon>
        <taxon>Fungi incertae sedis</taxon>
        <taxon>Mucoromycota</taxon>
        <taxon>Glomeromycotina</taxon>
        <taxon>Glomeromycetes</taxon>
        <taxon>Glomerales</taxon>
        <taxon>Glomeraceae</taxon>
        <taxon>Rhizophagus</taxon>
    </lineage>
</organism>
<dbReference type="EMBL" id="KI295834">
    <property type="protein sequence ID" value="ESA02275.1"/>
    <property type="molecule type" value="Genomic_DNA"/>
</dbReference>